<proteinExistence type="predicted"/>
<feature type="compositionally biased region" description="Polar residues" evidence="1">
    <location>
        <begin position="79"/>
        <end position="89"/>
    </location>
</feature>
<dbReference type="GO" id="GO:0016989">
    <property type="term" value="F:sigma factor antagonist activity"/>
    <property type="evidence" value="ECO:0007669"/>
    <property type="project" value="TreeGrafter"/>
</dbReference>
<keyword evidence="4" id="KW-1185">Reference proteome</keyword>
<dbReference type="EMBL" id="ANOH01000113">
    <property type="protein sequence ID" value="EMI57090.1"/>
    <property type="molecule type" value="Genomic_DNA"/>
</dbReference>
<accession>M5U6M8</accession>
<dbReference type="PATRIC" id="fig|1263870.3.peg.1609"/>
<dbReference type="AlphaFoldDB" id="M5U6M8"/>
<evidence type="ECO:0000256" key="1">
    <source>
        <dbReference type="SAM" id="MobiDB-lite"/>
    </source>
</evidence>
<comment type="caution">
    <text evidence="3">The sequence shown here is derived from an EMBL/GenBank/DDBJ whole genome shotgun (WGS) entry which is preliminary data.</text>
</comment>
<feature type="region of interest" description="Disordered" evidence="1">
    <location>
        <begin position="70"/>
        <end position="89"/>
    </location>
</feature>
<keyword evidence="2" id="KW-0472">Membrane</keyword>
<dbReference type="PANTHER" id="PTHR30273">
    <property type="entry name" value="PERIPLASMIC SIGNAL SENSOR AND SIGMA FACTOR ACTIVATOR FECR-RELATED"/>
    <property type="match status" value="1"/>
</dbReference>
<keyword evidence="2" id="KW-1133">Transmembrane helix</keyword>
<dbReference type="PANTHER" id="PTHR30273:SF2">
    <property type="entry name" value="PROTEIN FECR"/>
    <property type="match status" value="1"/>
</dbReference>
<reference evidence="3 4" key="1">
    <citation type="journal article" date="2013" name="Mar. Genomics">
        <title>Expression of sulfatases in Rhodopirellula baltica and the diversity of sulfatases in the genus Rhodopirellula.</title>
        <authorList>
            <person name="Wegner C.E."/>
            <person name="Richter-Heitmann T."/>
            <person name="Klindworth A."/>
            <person name="Klockow C."/>
            <person name="Richter M."/>
            <person name="Achstetter T."/>
            <person name="Glockner F.O."/>
            <person name="Harder J."/>
        </authorList>
    </citation>
    <scope>NUCLEOTIDE SEQUENCE [LARGE SCALE GENOMIC DNA]</scope>
    <source>
        <strain evidence="3 4">SM41</strain>
    </source>
</reference>
<gene>
    <name evidence="3" type="ORF">RSSM_01500</name>
</gene>
<keyword evidence="2" id="KW-0812">Transmembrane</keyword>
<evidence type="ECO:0000313" key="3">
    <source>
        <dbReference type="EMBL" id="EMI57090.1"/>
    </source>
</evidence>
<feature type="transmembrane region" description="Helical" evidence="2">
    <location>
        <begin position="110"/>
        <end position="130"/>
    </location>
</feature>
<dbReference type="InterPro" id="IPR012373">
    <property type="entry name" value="Ferrdict_sens_TM"/>
</dbReference>
<evidence type="ECO:0000313" key="4">
    <source>
        <dbReference type="Proteomes" id="UP000011885"/>
    </source>
</evidence>
<name>M5U6M8_9BACT</name>
<sequence length="510" mass="56379">MRNSVMSNSRQAQNRRFSQLASKWCSADISHGESEELSALVRARNDLMDEFVAISQAHAMISRIYRDVPGSDSDRSLEQDPSTQIQSRSPALALRKASRILENECVLRRLLALAAGLILLVGGTLLYSAVRFGRGQSEVGPLADLPGSTMPAVETDGLRQVVGNEPNGEAVAHVVQRIDCGLNASRWARGDSGSYEAGDSMTIDEGVVGIRFARGAEVTIEGPAEFKFLSDNSGFLYSGRLSAKVSPSAKGFEIETPFNRLVDHGTEFGVVILGNQGAETHVFNGEVEVFSSQDGESERLYTDMAAVDRDNTQREKFVAERRKFIRIESDQAGAYSAAENKQRLGIDAHPAIWLDAATGPEQDEEGRVSVWRNRGYSSQNCDAWQVKPSLRPRISPEGANGLPALQFRGVEFMKSHPFKRGSELTLLVAVKFANSTNSSHQQIVHFDLHPNLALDRSALNRLRARRYEFWSKNRHTIITSESPVPSGELMIVGCRYSQKRSKLRAVLEWR</sequence>
<dbReference type="Proteomes" id="UP000011885">
    <property type="component" value="Unassembled WGS sequence"/>
</dbReference>
<organism evidence="3 4">
    <name type="scientific">Rhodopirellula sallentina SM41</name>
    <dbReference type="NCBI Taxonomy" id="1263870"/>
    <lineage>
        <taxon>Bacteria</taxon>
        <taxon>Pseudomonadati</taxon>
        <taxon>Planctomycetota</taxon>
        <taxon>Planctomycetia</taxon>
        <taxon>Pirellulales</taxon>
        <taxon>Pirellulaceae</taxon>
        <taxon>Rhodopirellula</taxon>
    </lineage>
</organism>
<evidence type="ECO:0000256" key="2">
    <source>
        <dbReference type="SAM" id="Phobius"/>
    </source>
</evidence>
<protein>
    <submittedName>
        <fullName evidence="3">FecR protein domain protein</fullName>
    </submittedName>
</protein>